<evidence type="ECO:0000313" key="1">
    <source>
        <dbReference type="EMBL" id="GBM60903.1"/>
    </source>
</evidence>
<keyword evidence="2" id="KW-1185">Reference proteome</keyword>
<organism evidence="1 2">
    <name type="scientific">Araneus ventricosus</name>
    <name type="common">Orbweaver spider</name>
    <name type="synonym">Epeira ventricosa</name>
    <dbReference type="NCBI Taxonomy" id="182803"/>
    <lineage>
        <taxon>Eukaryota</taxon>
        <taxon>Metazoa</taxon>
        <taxon>Ecdysozoa</taxon>
        <taxon>Arthropoda</taxon>
        <taxon>Chelicerata</taxon>
        <taxon>Arachnida</taxon>
        <taxon>Araneae</taxon>
        <taxon>Araneomorphae</taxon>
        <taxon>Entelegynae</taxon>
        <taxon>Araneoidea</taxon>
        <taxon>Araneidae</taxon>
        <taxon>Araneus</taxon>
    </lineage>
</organism>
<evidence type="ECO:0000313" key="2">
    <source>
        <dbReference type="Proteomes" id="UP000499080"/>
    </source>
</evidence>
<protein>
    <submittedName>
        <fullName evidence="1">Uncharacterized protein</fullName>
    </submittedName>
</protein>
<dbReference type="EMBL" id="BGPR01001744">
    <property type="protein sequence ID" value="GBM60903.1"/>
    <property type="molecule type" value="Genomic_DNA"/>
</dbReference>
<gene>
    <name evidence="1" type="ORF">AVEN_235164_1</name>
</gene>
<accession>A0A4Y2H5I8</accession>
<proteinExistence type="predicted"/>
<name>A0A4Y2H5I8_ARAVE</name>
<comment type="caution">
    <text evidence="1">The sequence shown here is derived from an EMBL/GenBank/DDBJ whole genome shotgun (WGS) entry which is preliminary data.</text>
</comment>
<reference evidence="1 2" key="1">
    <citation type="journal article" date="2019" name="Sci. Rep.">
        <title>Orb-weaving spider Araneus ventricosus genome elucidates the spidroin gene catalogue.</title>
        <authorList>
            <person name="Kono N."/>
            <person name="Nakamura H."/>
            <person name="Ohtoshi R."/>
            <person name="Moran D.A.P."/>
            <person name="Shinohara A."/>
            <person name="Yoshida Y."/>
            <person name="Fujiwara M."/>
            <person name="Mori M."/>
            <person name="Tomita M."/>
            <person name="Arakawa K."/>
        </authorList>
    </citation>
    <scope>NUCLEOTIDE SEQUENCE [LARGE SCALE GENOMIC DNA]</scope>
</reference>
<sequence>MLMLSTEVAVSRLQDKKILAKEEESPDPDFGEKQLATAEEQETVGLNDINDPNINFHYYLPSTSQMRTRLRATATVCDKYNVSERATAAIASAVFQDFGIISVVDTSHVDKNKVRRDRSLRRSELQLHRNKKWHTARDDSIAIFLDGRKEKTLR</sequence>
<dbReference type="AlphaFoldDB" id="A0A4Y2H5I8"/>
<dbReference type="Proteomes" id="UP000499080">
    <property type="component" value="Unassembled WGS sequence"/>
</dbReference>